<evidence type="ECO:0000259" key="1">
    <source>
        <dbReference type="Pfam" id="PF02541"/>
    </source>
</evidence>
<protein>
    <submittedName>
        <fullName evidence="3">Retrograde regulation protein</fullName>
    </submittedName>
</protein>
<dbReference type="Pfam" id="PF23566">
    <property type="entry name" value="RTG2_C"/>
    <property type="match status" value="1"/>
</dbReference>
<dbReference type="AlphaFoldDB" id="A0AAD5WW11"/>
<name>A0AAD5WW11_9PEZI</name>
<evidence type="ECO:0000313" key="4">
    <source>
        <dbReference type="Proteomes" id="UP001201980"/>
    </source>
</evidence>
<dbReference type="InterPro" id="IPR003695">
    <property type="entry name" value="Ppx_GppA_N"/>
</dbReference>
<evidence type="ECO:0000259" key="2">
    <source>
        <dbReference type="Pfam" id="PF23566"/>
    </source>
</evidence>
<dbReference type="GO" id="GO:0006357">
    <property type="term" value="P:regulation of transcription by RNA polymerase II"/>
    <property type="evidence" value="ECO:0007669"/>
    <property type="project" value="TreeGrafter"/>
</dbReference>
<accession>A0AAD5WW11</accession>
<dbReference type="PANTHER" id="PTHR30005:SF0">
    <property type="entry name" value="RETROGRADE REGULATION PROTEIN 2"/>
    <property type="match status" value="1"/>
</dbReference>
<dbReference type="Gene3D" id="3.30.420.40">
    <property type="match status" value="1"/>
</dbReference>
<evidence type="ECO:0000313" key="3">
    <source>
        <dbReference type="EMBL" id="KAJ2904139.1"/>
    </source>
</evidence>
<feature type="domain" description="RTG2 C-terminal" evidence="2">
    <location>
        <begin position="420"/>
        <end position="600"/>
    </location>
</feature>
<comment type="caution">
    <text evidence="3">The sequence shown here is derived from an EMBL/GenBank/DDBJ whole genome shotgun (WGS) entry which is preliminary data.</text>
</comment>
<dbReference type="Proteomes" id="UP001201980">
    <property type="component" value="Unassembled WGS sequence"/>
</dbReference>
<sequence>MESLTMDKSAVDVIRIENFASTMPKWDPESKNQRYAVVDMGSNGIRFSITCLAPPRTRLLQCLYRERAPISLFDALSSSSDFRFPQHVIASVAQALARFLKIAKDHDVPFHHISVFATEAMRKANNAVDMLKAIHDATTLKVHVLDGTVETLFGAAGARSAFSKLKGLVLDLGGGSVQMTWMDSTVGSGAACEFEGVVTGDDERRVENAGQDSVELEEYEVAAARAGRSMPFGAARMTGVLESGDNEAIKAAKTDLHSQMRESFIILTREFQALREMVEGLRDQSEGLDIHLCGGGFRGYGSMLMHSESVNDTPYPFSSIGSYRVGGEAFSNIKKMMSLHEEAGDAKIFGLSKRRRRQFPAIIAVVEALLAAVHPAPIRSATFCAGSNREGALFMMLPREVRETNPLPLIAPKASLVDMKITEDVIRLLTSATPRELVGDSTPTIFSLGLAPMFVQTIWSRPGGDAEYNAAALLHEAVAGNEVAGMTHIARAVLALTSAARWEGVRAKDFGPVERQLWKGLKGVTGEEASFWCVFVGTVGMCVSTVVSAWPKGEINRSVRFAVAVESGKKHDKVVLVMQVEKDSAVGLNLDTLGGAFEKVKIENDDEKRGKKVKFSVQIV</sequence>
<reference evidence="3" key="1">
    <citation type="submission" date="2022-07" db="EMBL/GenBank/DDBJ databases">
        <title>Draft genome sequence of Zalerion maritima ATCC 34329, a (micro)plastics degrading marine fungus.</title>
        <authorList>
            <person name="Paco A."/>
            <person name="Goncalves M.F.M."/>
            <person name="Rocha-Santos T.A.P."/>
            <person name="Alves A."/>
        </authorList>
    </citation>
    <scope>NUCLEOTIDE SEQUENCE</scope>
    <source>
        <strain evidence="3">ATCC 34329</strain>
    </source>
</reference>
<dbReference type="InterPro" id="IPR050273">
    <property type="entry name" value="GppA/Ppx_hydrolase"/>
</dbReference>
<dbReference type="Gene3D" id="3.30.420.150">
    <property type="entry name" value="Exopolyphosphatase. Domain 2"/>
    <property type="match status" value="1"/>
</dbReference>
<keyword evidence="4" id="KW-1185">Reference proteome</keyword>
<organism evidence="3 4">
    <name type="scientific">Zalerion maritima</name>
    <dbReference type="NCBI Taxonomy" id="339359"/>
    <lineage>
        <taxon>Eukaryota</taxon>
        <taxon>Fungi</taxon>
        <taxon>Dikarya</taxon>
        <taxon>Ascomycota</taxon>
        <taxon>Pezizomycotina</taxon>
        <taxon>Sordariomycetes</taxon>
        <taxon>Lulworthiomycetidae</taxon>
        <taxon>Lulworthiales</taxon>
        <taxon>Lulworthiaceae</taxon>
        <taxon>Zalerion</taxon>
    </lineage>
</organism>
<gene>
    <name evidence="3" type="ORF">MKZ38_008760</name>
</gene>
<dbReference type="InterPro" id="IPR043129">
    <property type="entry name" value="ATPase_NBD"/>
</dbReference>
<dbReference type="Pfam" id="PF02541">
    <property type="entry name" value="Ppx-GppA"/>
    <property type="match status" value="2"/>
</dbReference>
<dbReference type="InterPro" id="IPR057512">
    <property type="entry name" value="RTG2_C"/>
</dbReference>
<dbReference type="PANTHER" id="PTHR30005">
    <property type="entry name" value="EXOPOLYPHOSPHATASE"/>
    <property type="match status" value="1"/>
</dbReference>
<dbReference type="FunFam" id="3.30.420.40:FF:000191">
    <property type="entry name" value="Retrograde regulation protein 2"/>
    <property type="match status" value="1"/>
</dbReference>
<dbReference type="EMBL" id="JAKWBI020000061">
    <property type="protein sequence ID" value="KAJ2904139.1"/>
    <property type="molecule type" value="Genomic_DNA"/>
</dbReference>
<feature type="domain" description="Ppx/GppA phosphatase N-terminal" evidence="1">
    <location>
        <begin position="256"/>
        <end position="400"/>
    </location>
</feature>
<dbReference type="SUPFAM" id="SSF53067">
    <property type="entry name" value="Actin-like ATPase domain"/>
    <property type="match status" value="2"/>
</dbReference>
<feature type="domain" description="Ppx/GppA phosphatase N-terminal" evidence="1">
    <location>
        <begin position="59"/>
        <end position="184"/>
    </location>
</feature>
<proteinExistence type="predicted"/>